<evidence type="ECO:0000259" key="3">
    <source>
        <dbReference type="Pfam" id="PF13556"/>
    </source>
</evidence>
<feature type="domain" description="PucR C-terminal helix-turn-helix" evidence="3">
    <location>
        <begin position="311"/>
        <end position="367"/>
    </location>
</feature>
<organism evidence="5 6">
    <name type="scientific">Bacillus infantis</name>
    <dbReference type="NCBI Taxonomy" id="324767"/>
    <lineage>
        <taxon>Bacteria</taxon>
        <taxon>Bacillati</taxon>
        <taxon>Bacillota</taxon>
        <taxon>Bacilli</taxon>
        <taxon>Bacillales</taxon>
        <taxon>Bacillaceae</taxon>
        <taxon>Bacillus</taxon>
    </lineage>
</organism>
<evidence type="ECO:0000259" key="2">
    <source>
        <dbReference type="Pfam" id="PF05651"/>
    </source>
</evidence>
<dbReference type="Pfam" id="PF17853">
    <property type="entry name" value="GGDEF_2"/>
    <property type="match status" value="1"/>
</dbReference>
<protein>
    <submittedName>
        <fullName evidence="5">Sugar diacid recognition</fullName>
    </submittedName>
</protein>
<name>A0A5D4RDY2_9BACI</name>
<reference evidence="5 6" key="1">
    <citation type="submission" date="2019-08" db="EMBL/GenBank/DDBJ databases">
        <title>Bacillus genomes from the desert of Cuatro Cienegas, Coahuila.</title>
        <authorList>
            <person name="Olmedo-Alvarez G."/>
        </authorList>
    </citation>
    <scope>NUCLEOTIDE SEQUENCE [LARGE SCALE GENOMIC DNA]</scope>
    <source>
        <strain evidence="5 6">CH446_14T</strain>
    </source>
</reference>
<sequence length="373" mass="42082">MKFLDGALAQEIVDRTMQIIGRNINVMNEKGVIIGSGDKARIQSVHEGAVQVIGAGRGFEITEAEAGRLNGARAGINLPITFQDRIIGVIGITGEPEEIRSYGELVRMAAEMILQQAVLVDEMQWDERLKEELTSQLLSGIENLDSLYFERADRLGIDLEIPRTAIVIAADEQTKSYKWIRDRLEKDDLYVMNPEFIVLLKKVIIKGENWDHGQTMNQVEEWLSGLAVRQGLSCQAAIGQYHPGLEGISISYREAVHTLEAGRKIDPHQALYYYEDYKLPVFVARAAELGIAGAFQHHAVNLNQHDKKGELLETLRIYIEENGDSSSAASRLYIHRNTLRYRLERIKELTGKDPRSIKDLLELYLSLLQNQLS</sequence>
<dbReference type="PANTHER" id="PTHR33744">
    <property type="entry name" value="CARBOHYDRATE DIACID REGULATOR"/>
    <property type="match status" value="1"/>
</dbReference>
<comment type="caution">
    <text evidence="5">The sequence shown here is derived from an EMBL/GenBank/DDBJ whole genome shotgun (WGS) entry which is preliminary data.</text>
</comment>
<evidence type="ECO:0000313" key="6">
    <source>
        <dbReference type="Proteomes" id="UP000322139"/>
    </source>
</evidence>
<dbReference type="Gene3D" id="1.10.10.2840">
    <property type="entry name" value="PucR C-terminal helix-turn-helix domain"/>
    <property type="match status" value="1"/>
</dbReference>
<dbReference type="EMBL" id="VTER01000005">
    <property type="protein sequence ID" value="TYS48511.1"/>
    <property type="molecule type" value="Genomic_DNA"/>
</dbReference>
<dbReference type="RefSeq" id="WP_148974692.1">
    <property type="nucleotide sequence ID" value="NZ_JBNIKU010000007.1"/>
</dbReference>
<comment type="similarity">
    <text evidence="1">Belongs to the CdaR family.</text>
</comment>
<dbReference type="InterPro" id="IPR051448">
    <property type="entry name" value="CdaR-like_regulators"/>
</dbReference>
<feature type="domain" description="CdaR GGDEF-like" evidence="4">
    <location>
        <begin position="149"/>
        <end position="261"/>
    </location>
</feature>
<feature type="domain" description="Putative sugar diacid recognition" evidence="2">
    <location>
        <begin position="4"/>
        <end position="137"/>
    </location>
</feature>
<dbReference type="Pfam" id="PF05651">
    <property type="entry name" value="Diacid_rec"/>
    <property type="match status" value="1"/>
</dbReference>
<gene>
    <name evidence="5" type="ORF">FZD51_10315</name>
</gene>
<evidence type="ECO:0000259" key="4">
    <source>
        <dbReference type="Pfam" id="PF17853"/>
    </source>
</evidence>
<dbReference type="InterPro" id="IPR025736">
    <property type="entry name" value="PucR_C-HTH_dom"/>
</dbReference>
<evidence type="ECO:0000256" key="1">
    <source>
        <dbReference type="ARBA" id="ARBA00006754"/>
    </source>
</evidence>
<evidence type="ECO:0000313" key="5">
    <source>
        <dbReference type="EMBL" id="TYS48511.1"/>
    </source>
</evidence>
<proteinExistence type="inferred from homology"/>
<dbReference type="AlphaFoldDB" id="A0A5D4RDY2"/>
<accession>A0A5D4RDY2</accession>
<dbReference type="Pfam" id="PF13556">
    <property type="entry name" value="HTH_30"/>
    <property type="match status" value="1"/>
</dbReference>
<dbReference type="InterPro" id="IPR041522">
    <property type="entry name" value="CdaR_GGDEF"/>
</dbReference>
<dbReference type="PANTHER" id="PTHR33744:SF15">
    <property type="entry name" value="CARBOHYDRATE DIACID REGULATOR"/>
    <property type="match status" value="1"/>
</dbReference>
<dbReference type="Proteomes" id="UP000322139">
    <property type="component" value="Unassembled WGS sequence"/>
</dbReference>
<dbReference type="InterPro" id="IPR008599">
    <property type="entry name" value="Diacid_rec"/>
</dbReference>
<dbReference type="InterPro" id="IPR042070">
    <property type="entry name" value="PucR_C-HTH_sf"/>
</dbReference>